<proteinExistence type="predicted"/>
<dbReference type="RefSeq" id="WP_007140275.1">
    <property type="nucleotide sequence ID" value="NZ_AOLZ01000013.1"/>
</dbReference>
<feature type="compositionally biased region" description="Low complexity" evidence="7">
    <location>
        <begin position="504"/>
        <end position="517"/>
    </location>
</feature>
<keyword evidence="6" id="KW-0902">Two-component regulatory system</keyword>
<dbReference type="STRING" id="358396.CHINAEXTREME_06935"/>
<sequence length="606" mass="64941">MFGYAGTAIVLGSFAAGIASASLVAYLDRHRGSAGATWFMYTLAFQSLACFGYGIGLLVFDPVPRSYAEAVAWLGMTWMGPFFLAFALEYTGRSGVLDRQGFRLLFVFPVGTTALAFTHPYHDLLWQGFRIEPVFGLSTVTYGIQPWGYAAMFVSLVAAGVGVLLLVETILAYGPLYRREAIAVALSTVPPSVTLLAWLGGIGYWPALNLAPASLLVHAALDGYAFVGTDMFESNPTTRRAAERAAIDDLPNPVLILDPNDRLVAFNDAAAELIDAAASSVVGTELTDHFAIPLDDAPSDRQVRTARTTGADRTRRFSISVSPLTDPAGTVVGETIVLQDITERLEQEQQLSVLNRILRHNLRNEMTVIMGAADVLGSSVDDPELERWVDDVRKSGQALVDIGERAREFDVLRDRDPSFESVDVAPFLESVADAAREEQPGARIDLEAADATVSTDPVILRIVLVNLVANAVQHTETEPPTGRIRGRGTGIETKTETDTETGTETETGTGTAATDGARPGEAYTIEIEDDGPGIPPAELEAIDLDGEDPLEHGSGLGLWIVTWGVDRIGGTIEFDSTDEGTTVSVRVPTDGGTRGVDSSRLPAPNR</sequence>
<feature type="region of interest" description="Disordered" evidence="7">
    <location>
        <begin position="476"/>
        <end position="517"/>
    </location>
</feature>
<dbReference type="Gene3D" id="3.30.450.20">
    <property type="entry name" value="PAS domain"/>
    <property type="match status" value="1"/>
</dbReference>
<evidence type="ECO:0000313" key="12">
    <source>
        <dbReference type="EMBL" id="APW97523.1"/>
    </source>
</evidence>
<organism evidence="13 14">
    <name type="scientific">Natronobacterium lacisalsi AJ5</name>
    <dbReference type="NCBI Taxonomy" id="358396"/>
    <lineage>
        <taxon>Archaea</taxon>
        <taxon>Methanobacteriati</taxon>
        <taxon>Methanobacteriota</taxon>
        <taxon>Stenosarchaea group</taxon>
        <taxon>Halobacteria</taxon>
        <taxon>Halobacteriales</taxon>
        <taxon>Natrialbaceae</taxon>
        <taxon>Natronobacterium</taxon>
    </lineage>
</organism>
<keyword evidence="8" id="KW-0812">Transmembrane</keyword>
<dbReference type="InterPro" id="IPR031621">
    <property type="entry name" value="HisKA_7TM"/>
</dbReference>
<dbReference type="Proteomes" id="UP000011555">
    <property type="component" value="Unassembled WGS sequence"/>
</dbReference>
<dbReference type="InterPro" id="IPR013656">
    <property type="entry name" value="PAS_4"/>
</dbReference>
<feature type="transmembrane region" description="Helical" evidence="8">
    <location>
        <begin position="71"/>
        <end position="90"/>
    </location>
</feature>
<dbReference type="Gene3D" id="3.30.565.10">
    <property type="entry name" value="Histidine kinase-like ATPase, C-terminal domain"/>
    <property type="match status" value="1"/>
</dbReference>
<evidence type="ECO:0000313" key="13">
    <source>
        <dbReference type="EMBL" id="EMA37097.1"/>
    </source>
</evidence>
<evidence type="ECO:0000256" key="1">
    <source>
        <dbReference type="ARBA" id="ARBA00022553"/>
    </source>
</evidence>
<dbReference type="PATRIC" id="fig|358396.7.peg.532"/>
<dbReference type="GO" id="GO:0016301">
    <property type="term" value="F:kinase activity"/>
    <property type="evidence" value="ECO:0007669"/>
    <property type="project" value="UniProtKB-KW"/>
</dbReference>
<dbReference type="Pfam" id="PF16927">
    <property type="entry name" value="HisKA_7TM"/>
    <property type="match status" value="1"/>
</dbReference>
<dbReference type="PANTHER" id="PTHR43065:SF10">
    <property type="entry name" value="PEROXIDE STRESS-ACTIVATED HISTIDINE KINASE MAK3"/>
    <property type="match status" value="1"/>
</dbReference>
<keyword evidence="3" id="KW-0547">Nucleotide-binding</keyword>
<reference evidence="13 14" key="2">
    <citation type="journal article" date="2014" name="PLoS Genet.">
        <title>Phylogenetically driven sequencing of extremely halophilic archaea reveals strategies for static and dynamic osmo-response.</title>
        <authorList>
            <person name="Becker E.A."/>
            <person name="Seitzer P.M."/>
            <person name="Tritt A."/>
            <person name="Larsen D."/>
            <person name="Krusor M."/>
            <person name="Yao A.I."/>
            <person name="Wu D."/>
            <person name="Madern D."/>
            <person name="Eisen J.A."/>
            <person name="Darling A.E."/>
            <person name="Facciotti M.T."/>
        </authorList>
    </citation>
    <scope>NUCLEOTIDE SEQUENCE [LARGE SCALE GENOMIC DNA]</scope>
    <source>
        <strain evidence="13 14">AJ5</strain>
    </source>
</reference>
<evidence type="ECO:0000256" key="3">
    <source>
        <dbReference type="ARBA" id="ARBA00022741"/>
    </source>
</evidence>
<keyword evidence="8" id="KW-1133">Transmembrane helix</keyword>
<dbReference type="EMBL" id="AOLZ01000013">
    <property type="protein sequence ID" value="EMA37097.1"/>
    <property type="molecule type" value="Genomic_DNA"/>
</dbReference>
<evidence type="ECO:0000313" key="15">
    <source>
        <dbReference type="Proteomes" id="UP000186547"/>
    </source>
</evidence>
<evidence type="ECO:0000259" key="9">
    <source>
        <dbReference type="PROSITE" id="PS50109"/>
    </source>
</evidence>
<protein>
    <submittedName>
        <fullName evidence="13">HTR-like protein</fullName>
    </submittedName>
</protein>
<feature type="transmembrane region" description="Helical" evidence="8">
    <location>
        <begin position="147"/>
        <end position="174"/>
    </location>
</feature>
<gene>
    <name evidence="13" type="ORF">C445_02616</name>
    <name evidence="12" type="ORF">CHINAEXTREME_06935</name>
</gene>
<dbReference type="SUPFAM" id="SSF55785">
    <property type="entry name" value="PYP-like sensor domain (PAS domain)"/>
    <property type="match status" value="1"/>
</dbReference>
<evidence type="ECO:0000256" key="4">
    <source>
        <dbReference type="ARBA" id="ARBA00022777"/>
    </source>
</evidence>
<dbReference type="PROSITE" id="PS50113">
    <property type="entry name" value="PAC"/>
    <property type="match status" value="1"/>
</dbReference>
<evidence type="ECO:0000256" key="8">
    <source>
        <dbReference type="SAM" id="Phobius"/>
    </source>
</evidence>
<feature type="domain" description="PAS" evidence="10">
    <location>
        <begin position="239"/>
        <end position="310"/>
    </location>
</feature>
<dbReference type="eggNOG" id="arCOG02327">
    <property type="taxonomic scope" value="Archaea"/>
</dbReference>
<dbReference type="SMART" id="SM00387">
    <property type="entry name" value="HATPase_c"/>
    <property type="match status" value="1"/>
</dbReference>
<dbReference type="InterPro" id="IPR004358">
    <property type="entry name" value="Sig_transdc_His_kin-like_C"/>
</dbReference>
<keyword evidence="4" id="KW-0418">Kinase</keyword>
<dbReference type="Pfam" id="PF08448">
    <property type="entry name" value="PAS_4"/>
    <property type="match status" value="1"/>
</dbReference>
<name>M0LU69_NATLA</name>
<dbReference type="GO" id="GO:0005524">
    <property type="term" value="F:ATP binding"/>
    <property type="evidence" value="ECO:0007669"/>
    <property type="project" value="UniProtKB-KW"/>
</dbReference>
<dbReference type="InterPro" id="IPR035965">
    <property type="entry name" value="PAS-like_dom_sf"/>
</dbReference>
<evidence type="ECO:0000259" key="10">
    <source>
        <dbReference type="PROSITE" id="PS50112"/>
    </source>
</evidence>
<dbReference type="EMBL" id="CP019285">
    <property type="protein sequence ID" value="APW97523.1"/>
    <property type="molecule type" value="Genomic_DNA"/>
</dbReference>
<reference evidence="12 15" key="1">
    <citation type="journal article" date="2011" name="J. Bacteriol.">
        <title>Genome sequence of Halobiforma lacisalsi AJ5, an extremely halophilic archaeon which harbors a bop gene.</title>
        <authorList>
            <person name="Jiang X."/>
            <person name="Wang S."/>
            <person name="Cheng H."/>
            <person name="Huo Y."/>
            <person name="Zhang X."/>
            <person name="Zhu X."/>
            <person name="Han X."/>
            <person name="Ni P."/>
            <person name="Wu M."/>
        </authorList>
    </citation>
    <scope>NUCLEOTIDE SEQUENCE [LARGE SCALE GENOMIC DNA]</scope>
    <source>
        <strain evidence="12 15">AJ5</strain>
    </source>
</reference>
<feature type="domain" description="PAC" evidence="11">
    <location>
        <begin position="299"/>
        <end position="353"/>
    </location>
</feature>
<dbReference type="InterPro" id="IPR005467">
    <property type="entry name" value="His_kinase_dom"/>
</dbReference>
<dbReference type="PROSITE" id="PS50112">
    <property type="entry name" value="PAS"/>
    <property type="match status" value="1"/>
</dbReference>
<dbReference type="InterPro" id="IPR000014">
    <property type="entry name" value="PAS"/>
</dbReference>
<evidence type="ECO:0000256" key="5">
    <source>
        <dbReference type="ARBA" id="ARBA00022840"/>
    </source>
</evidence>
<feature type="domain" description="Histidine kinase" evidence="9">
    <location>
        <begin position="357"/>
        <end position="591"/>
    </location>
</feature>
<feature type="transmembrane region" description="Helical" evidence="8">
    <location>
        <begin position="102"/>
        <end position="121"/>
    </location>
</feature>
<dbReference type="GeneID" id="30920845"/>
<reference evidence="12" key="3">
    <citation type="submission" date="2017-01" db="EMBL/GenBank/DDBJ databases">
        <authorList>
            <person name="Mah S.A."/>
            <person name="Swanson W.J."/>
            <person name="Moy G.W."/>
            <person name="Vacquier V.D."/>
        </authorList>
    </citation>
    <scope>NUCLEOTIDE SEQUENCE</scope>
    <source>
        <strain evidence="12">AJ5</strain>
    </source>
</reference>
<evidence type="ECO:0000313" key="14">
    <source>
        <dbReference type="Proteomes" id="UP000011555"/>
    </source>
</evidence>
<keyword evidence="8" id="KW-0472">Membrane</keyword>
<dbReference type="Proteomes" id="UP000186547">
    <property type="component" value="Chromosome"/>
</dbReference>
<evidence type="ECO:0000259" key="11">
    <source>
        <dbReference type="PROSITE" id="PS50113"/>
    </source>
</evidence>
<keyword evidence="2" id="KW-0808">Transferase</keyword>
<dbReference type="PRINTS" id="PR00344">
    <property type="entry name" value="BCTRLSENSOR"/>
</dbReference>
<dbReference type="PANTHER" id="PTHR43065">
    <property type="entry name" value="SENSOR HISTIDINE KINASE"/>
    <property type="match status" value="1"/>
</dbReference>
<dbReference type="SUPFAM" id="SSF55874">
    <property type="entry name" value="ATPase domain of HSP90 chaperone/DNA topoisomerase II/histidine kinase"/>
    <property type="match status" value="1"/>
</dbReference>
<dbReference type="InterPro" id="IPR036890">
    <property type="entry name" value="HATPase_C_sf"/>
</dbReference>
<feature type="transmembrane region" description="Helical" evidence="8">
    <location>
        <begin position="181"/>
        <end position="205"/>
    </location>
</feature>
<feature type="transmembrane region" description="Helical" evidence="8">
    <location>
        <begin position="38"/>
        <end position="59"/>
    </location>
</feature>
<dbReference type="AlphaFoldDB" id="M0LU69"/>
<dbReference type="PROSITE" id="PS50109">
    <property type="entry name" value="HIS_KIN"/>
    <property type="match status" value="1"/>
</dbReference>
<dbReference type="InterPro" id="IPR000700">
    <property type="entry name" value="PAS-assoc_C"/>
</dbReference>
<feature type="region of interest" description="Disordered" evidence="7">
    <location>
        <begin position="579"/>
        <end position="606"/>
    </location>
</feature>
<dbReference type="CDD" id="cd00075">
    <property type="entry name" value="HATPase"/>
    <property type="match status" value="1"/>
</dbReference>
<evidence type="ECO:0000256" key="7">
    <source>
        <dbReference type="SAM" id="MobiDB-lite"/>
    </source>
</evidence>
<feature type="transmembrane region" description="Helical" evidence="8">
    <location>
        <begin position="6"/>
        <end position="26"/>
    </location>
</feature>
<dbReference type="InterPro" id="IPR003594">
    <property type="entry name" value="HATPase_dom"/>
</dbReference>
<keyword evidence="5" id="KW-0067">ATP-binding</keyword>
<evidence type="ECO:0000256" key="6">
    <source>
        <dbReference type="ARBA" id="ARBA00023012"/>
    </source>
</evidence>
<keyword evidence="14" id="KW-1185">Reference proteome</keyword>
<keyword evidence="1" id="KW-0597">Phosphoprotein</keyword>
<dbReference type="KEGG" id="hlc:CHINAEXTREME06935"/>
<evidence type="ECO:0000256" key="2">
    <source>
        <dbReference type="ARBA" id="ARBA00022679"/>
    </source>
</evidence>
<accession>M0LU69</accession>
<dbReference type="NCBIfam" id="TIGR00229">
    <property type="entry name" value="sensory_box"/>
    <property type="match status" value="1"/>
</dbReference>
<dbReference type="GO" id="GO:0000160">
    <property type="term" value="P:phosphorelay signal transduction system"/>
    <property type="evidence" value="ECO:0007669"/>
    <property type="project" value="UniProtKB-KW"/>
</dbReference>
<dbReference type="Pfam" id="PF02518">
    <property type="entry name" value="HATPase_c"/>
    <property type="match status" value="1"/>
</dbReference>